<feature type="domain" description="FAD/NAD(P)-binding" evidence="3">
    <location>
        <begin position="37"/>
        <end position="141"/>
    </location>
</feature>
<proteinExistence type="predicted"/>
<evidence type="ECO:0000256" key="1">
    <source>
        <dbReference type="ARBA" id="ARBA00022630"/>
    </source>
</evidence>
<reference evidence="6" key="1">
    <citation type="journal article" date="2022" name="Arch. Microbiol.">
        <title>Thiomicrorhabdus immobilis sp. nov., a mesophilic sulfur-oxidizing bacterium isolated from sediment of a brackish lake in northern Japan.</title>
        <authorList>
            <person name="Kojima H."/>
            <person name="Mochizuki J."/>
            <person name="Kanda M."/>
            <person name="Watanabe T."/>
            <person name="Fukui M."/>
        </authorList>
    </citation>
    <scope>NUCLEOTIDE SEQUENCE</scope>
    <source>
        <strain evidence="6">Am19</strain>
    </source>
</reference>
<feature type="domain" description="Sulfide dehydrogenase [flavocytochrome c] flavoprotein chain central" evidence="5">
    <location>
        <begin position="164"/>
        <end position="281"/>
    </location>
</feature>
<evidence type="ECO:0000256" key="2">
    <source>
        <dbReference type="ARBA" id="ARBA00022827"/>
    </source>
</evidence>
<dbReference type="Pfam" id="PF21706">
    <property type="entry name" value="FCSD_central"/>
    <property type="match status" value="1"/>
</dbReference>
<dbReference type="PANTHER" id="PTHR43755">
    <property type="match status" value="1"/>
</dbReference>
<evidence type="ECO:0000259" key="4">
    <source>
        <dbReference type="Pfam" id="PF09242"/>
    </source>
</evidence>
<keyword evidence="1" id="KW-0285">Flavoprotein</keyword>
<dbReference type="EMBL" id="AP024202">
    <property type="protein sequence ID" value="BCN94188.1"/>
    <property type="molecule type" value="Genomic_DNA"/>
</dbReference>
<name>A0ABN6CZ10_9GAMM</name>
<protein>
    <submittedName>
        <fullName evidence="6">Cytochrome c</fullName>
    </submittedName>
</protein>
<dbReference type="InterPro" id="IPR015323">
    <property type="entry name" value="FlavoCytC_S_DH_flav-bd"/>
</dbReference>
<dbReference type="PANTHER" id="PTHR43755:SF1">
    <property type="entry name" value="FAD-DEPENDENT PYRIDINE NUCLEOTIDE-DISULPHIDE OXIDOREDUCTASE"/>
    <property type="match status" value="1"/>
</dbReference>
<dbReference type="Proteomes" id="UP001054820">
    <property type="component" value="Chromosome"/>
</dbReference>
<dbReference type="Pfam" id="PF09242">
    <property type="entry name" value="FCSD-flav_bind"/>
    <property type="match status" value="1"/>
</dbReference>
<gene>
    <name evidence="6" type="primary">fccB-2_2</name>
    <name evidence="6" type="ORF">THMIRHAM_19730</name>
</gene>
<dbReference type="SUPFAM" id="SSF51905">
    <property type="entry name" value="FAD/NAD(P)-binding domain"/>
    <property type="match status" value="2"/>
</dbReference>
<dbReference type="InterPro" id="IPR016156">
    <property type="entry name" value="FAD/NAD-linked_Rdtase_dimer_sf"/>
</dbReference>
<dbReference type="Pfam" id="PF07992">
    <property type="entry name" value="Pyr_redox_2"/>
    <property type="match status" value="1"/>
</dbReference>
<dbReference type="Gene3D" id="3.50.50.60">
    <property type="entry name" value="FAD/NAD(P)-binding domain"/>
    <property type="match status" value="2"/>
</dbReference>
<evidence type="ECO:0000313" key="6">
    <source>
        <dbReference type="EMBL" id="BCN94188.1"/>
    </source>
</evidence>
<evidence type="ECO:0000313" key="7">
    <source>
        <dbReference type="Proteomes" id="UP001054820"/>
    </source>
</evidence>
<dbReference type="RefSeq" id="WP_237261660.1">
    <property type="nucleotide sequence ID" value="NZ_AP024202.1"/>
</dbReference>
<organism evidence="6 7">
    <name type="scientific">Thiomicrorhabdus immobilis</name>
    <dbReference type="NCBI Taxonomy" id="2791037"/>
    <lineage>
        <taxon>Bacteria</taxon>
        <taxon>Pseudomonadati</taxon>
        <taxon>Pseudomonadota</taxon>
        <taxon>Gammaproteobacteria</taxon>
        <taxon>Thiotrichales</taxon>
        <taxon>Piscirickettsiaceae</taxon>
        <taxon>Thiomicrorhabdus</taxon>
    </lineage>
</organism>
<keyword evidence="2" id="KW-0274">FAD</keyword>
<keyword evidence="7" id="KW-1185">Reference proteome</keyword>
<dbReference type="InterPro" id="IPR023753">
    <property type="entry name" value="FAD/NAD-binding_dom"/>
</dbReference>
<dbReference type="PROSITE" id="PS51318">
    <property type="entry name" value="TAT"/>
    <property type="match status" value="1"/>
</dbReference>
<sequence>MSNQLSRRNLLKALGLGLTATALPGLVRAIDTTTIPQIIVVGGGFAGATVAKYLKMWGGLSVQVTVVEPNATYISPILSNLVLNGQKTTDDLSFNYINHSQKYGVNMLHDTVVAVDNTAKTIKLGGGSELSYDKLILAPGIDFDAMPGHDFTKVPHAWKAGEQTNLLKAQIDAMQDGDSFVMTVPKAPYRCPPGPYERACVVADYLKNTKGYTGCTVKVLDANPAITVEADTFGAMFAIYGVEYVHSAAVVSVDSDAKSVTYSVSGASSETLLATTLNVIPNQKAGSIVFTAGLNENNWAPVNPLTYESTKLNSANVPLGLDIHIIGDSQGTGLPKAGHIGNSEAKICADAVLRSLKGLEPDPAPKTNSACYSPVSSSTASWLTAVYEFNASTGQMQPIDIVPNSVVDKYASGAPSAENYRSMFNWAGNLFQDTFA</sequence>
<dbReference type="InterPro" id="IPR036188">
    <property type="entry name" value="FAD/NAD-bd_sf"/>
</dbReference>
<dbReference type="SUPFAM" id="SSF55424">
    <property type="entry name" value="FAD/NAD-linked reductases, dimerisation (C-terminal) domain"/>
    <property type="match status" value="1"/>
</dbReference>
<accession>A0ABN6CZ10</accession>
<evidence type="ECO:0000259" key="3">
    <source>
        <dbReference type="Pfam" id="PF07992"/>
    </source>
</evidence>
<dbReference type="InterPro" id="IPR052541">
    <property type="entry name" value="SQRD"/>
</dbReference>
<dbReference type="InterPro" id="IPR049386">
    <property type="entry name" value="FCSD_central"/>
</dbReference>
<dbReference type="InterPro" id="IPR006311">
    <property type="entry name" value="TAT_signal"/>
</dbReference>
<evidence type="ECO:0000259" key="5">
    <source>
        <dbReference type="Pfam" id="PF21706"/>
    </source>
</evidence>
<feature type="domain" description="Flavocytochrome c sulphide dehydrogenase flavin-binding" evidence="4">
    <location>
        <begin position="363"/>
        <end position="435"/>
    </location>
</feature>